<protein>
    <submittedName>
        <fullName evidence="1">Uncharacterized protein</fullName>
    </submittedName>
</protein>
<sequence length="92" mass="10229">MRINFAHLRERAQNGGWINFAVFDARSSSGSDSDNAILLSQLTAQARANSLKIDQSALAYSSGRRVMFYGNPSLVEFLSKSGVPRWTHHMDV</sequence>
<dbReference type="EMBL" id="JACHVZ010000018">
    <property type="protein sequence ID" value="MBB2931294.1"/>
    <property type="molecule type" value="Genomic_DNA"/>
</dbReference>
<name>A0ABR6FV29_9BURK</name>
<comment type="caution">
    <text evidence="1">The sequence shown here is derived from an EMBL/GenBank/DDBJ whole genome shotgun (WGS) entry which is preliminary data.</text>
</comment>
<proteinExistence type="predicted"/>
<evidence type="ECO:0000313" key="2">
    <source>
        <dbReference type="Proteomes" id="UP000533533"/>
    </source>
</evidence>
<accession>A0ABR6FV29</accession>
<evidence type="ECO:0000313" key="1">
    <source>
        <dbReference type="EMBL" id="MBB2931294.1"/>
    </source>
</evidence>
<reference evidence="1 2" key="1">
    <citation type="submission" date="2020-08" db="EMBL/GenBank/DDBJ databases">
        <title>Genomic Encyclopedia of Type Strains, Phase IV (KMG-V): Genome sequencing to study the core and pangenomes of soil and plant-associated prokaryotes.</title>
        <authorList>
            <person name="Whitman W."/>
        </authorList>
    </citation>
    <scope>NUCLEOTIDE SEQUENCE [LARGE SCALE GENOMIC DNA]</scope>
    <source>
        <strain evidence="1 2">SRMrh-85</strain>
    </source>
</reference>
<keyword evidence="2" id="KW-1185">Reference proteome</keyword>
<dbReference type="RefSeq" id="WP_110386194.1">
    <property type="nucleotide sequence ID" value="NZ_JACHVZ010000018.1"/>
</dbReference>
<organism evidence="1 2">
    <name type="scientific">Paraburkholderia silvatlantica</name>
    <dbReference type="NCBI Taxonomy" id="321895"/>
    <lineage>
        <taxon>Bacteria</taxon>
        <taxon>Pseudomonadati</taxon>
        <taxon>Pseudomonadota</taxon>
        <taxon>Betaproteobacteria</taxon>
        <taxon>Burkholderiales</taxon>
        <taxon>Burkholderiaceae</taxon>
        <taxon>Paraburkholderia</taxon>
    </lineage>
</organism>
<dbReference type="Proteomes" id="UP000533533">
    <property type="component" value="Unassembled WGS sequence"/>
</dbReference>
<gene>
    <name evidence="1" type="ORF">FHX59_005764</name>
</gene>